<comment type="catalytic activity">
    <reaction evidence="4">
        <text>RX + glutathione = an S-substituted glutathione + a halide anion + H(+)</text>
        <dbReference type="Rhea" id="RHEA:16437"/>
        <dbReference type="ChEBI" id="CHEBI:15378"/>
        <dbReference type="ChEBI" id="CHEBI:16042"/>
        <dbReference type="ChEBI" id="CHEBI:17792"/>
        <dbReference type="ChEBI" id="CHEBI:57925"/>
        <dbReference type="ChEBI" id="CHEBI:90779"/>
        <dbReference type="EC" id="2.5.1.18"/>
    </reaction>
</comment>
<dbReference type="FunFam" id="3.40.30.10:FF:000100">
    <property type="entry name" value="Glutathione S-transferase Z1"/>
    <property type="match status" value="1"/>
</dbReference>
<evidence type="ECO:0000313" key="8">
    <source>
        <dbReference type="EMBL" id="KAF4403654.1"/>
    </source>
</evidence>
<keyword evidence="3" id="KW-0808">Transferase</keyword>
<dbReference type="InterPro" id="IPR036249">
    <property type="entry name" value="Thioredoxin-like_sf"/>
</dbReference>
<dbReference type="PANTHER" id="PTHR42673:SF4">
    <property type="entry name" value="MALEYLACETOACETATE ISOMERASE"/>
    <property type="match status" value="1"/>
</dbReference>
<dbReference type="InterPro" id="IPR036397">
    <property type="entry name" value="RNaseH_sf"/>
</dbReference>
<dbReference type="PROSITE" id="PS50405">
    <property type="entry name" value="GST_CTER"/>
    <property type="match status" value="1"/>
</dbReference>
<dbReference type="Gene3D" id="1.20.1050.10">
    <property type="match status" value="1"/>
</dbReference>
<dbReference type="FunFam" id="1.20.1050.10:FF:000017">
    <property type="entry name" value="Maleylacetoacetate isomerase"/>
    <property type="match status" value="1"/>
</dbReference>
<evidence type="ECO:0000259" key="5">
    <source>
        <dbReference type="PROSITE" id="PS50404"/>
    </source>
</evidence>
<name>A0A7J6I7S2_CANSA</name>
<dbReference type="NCBIfam" id="TIGR01262">
    <property type="entry name" value="maiA"/>
    <property type="match status" value="1"/>
</dbReference>
<dbReference type="SFLD" id="SFLDG00358">
    <property type="entry name" value="Main_(cytGST)"/>
    <property type="match status" value="1"/>
</dbReference>
<dbReference type="Gene3D" id="3.40.30.10">
    <property type="entry name" value="Glutaredoxin"/>
    <property type="match status" value="1"/>
</dbReference>
<dbReference type="InterPro" id="IPR036282">
    <property type="entry name" value="Glutathione-S-Trfase_C_sf"/>
</dbReference>
<dbReference type="Proteomes" id="UP000583929">
    <property type="component" value="Unassembled WGS sequence"/>
</dbReference>
<dbReference type="CDD" id="cd06222">
    <property type="entry name" value="RNase_H_like"/>
    <property type="match status" value="1"/>
</dbReference>
<dbReference type="SUPFAM" id="SSF47616">
    <property type="entry name" value="GST C-terminal domain-like"/>
    <property type="match status" value="1"/>
</dbReference>
<dbReference type="InterPro" id="IPR044730">
    <property type="entry name" value="RNase_H-like_dom_plant"/>
</dbReference>
<dbReference type="SUPFAM" id="SSF52833">
    <property type="entry name" value="Thioredoxin-like"/>
    <property type="match status" value="1"/>
</dbReference>
<sequence length="489" mass="56198">MEVNPTSEACENDAETLTHALWKCSKTKAVWKLIPWYAKCDLLEEGSMFDILTALHNRLRQTEFEDAIKVMWAIWENRNRKWNKLPHMNGVQLLDWVFSAYPRDTTQKAAPIQKLKGVGLGFIWRNWTGEIKSAGMVYLPCNCSTDMAEAWAILEAIKHIPATVTGPFEIQSDCKTVVDALHSQVSHLSAISTLLHKIKTRLEDFQDYNIIHGHLEFSNSNSQIRLRIENLPKTSQTQTLLQLILWITHYYYTLQLLIFSFRRAMESSNEQHQPKLKLYSYWISSCSYRVRIALNLKGINYEYKAVDLLKGEHRTPEFLKLNPIGFVPVLEDEDIVISDSFAILLYLDEKYPHHPLLPSDLKKKAINLQAANIVSSSIQPLQNIAILKQLEDRVTPEDRDSWVKHFIENGFAALEELLKDYAGKYATGDEVFLADLFIAPQLYNAIIRFKLDMSGFPLLSRLNEAYSELPAFQNAMPENQPDNPSFSTC</sequence>
<organism evidence="8 10">
    <name type="scientific">Cannabis sativa</name>
    <name type="common">Hemp</name>
    <name type="synonym">Marijuana</name>
    <dbReference type="NCBI Taxonomy" id="3483"/>
    <lineage>
        <taxon>Eukaryota</taxon>
        <taxon>Viridiplantae</taxon>
        <taxon>Streptophyta</taxon>
        <taxon>Embryophyta</taxon>
        <taxon>Tracheophyta</taxon>
        <taxon>Spermatophyta</taxon>
        <taxon>Magnoliopsida</taxon>
        <taxon>eudicotyledons</taxon>
        <taxon>Gunneridae</taxon>
        <taxon>Pentapetalae</taxon>
        <taxon>rosids</taxon>
        <taxon>fabids</taxon>
        <taxon>Rosales</taxon>
        <taxon>Cannabaceae</taxon>
        <taxon>Cannabis</taxon>
    </lineage>
</organism>
<dbReference type="PANTHER" id="PTHR42673">
    <property type="entry name" value="MALEYLACETOACETATE ISOMERASE"/>
    <property type="match status" value="1"/>
</dbReference>
<dbReference type="Pfam" id="PF02798">
    <property type="entry name" value="GST_N"/>
    <property type="match status" value="1"/>
</dbReference>
<comment type="caution">
    <text evidence="8">The sequence shown here is derived from an EMBL/GenBank/DDBJ whole genome shotgun (WGS) entry which is preliminary data.</text>
</comment>
<dbReference type="EMBL" id="JAATIP010000082">
    <property type="protein sequence ID" value="KAF4377094.1"/>
    <property type="molecule type" value="Genomic_DNA"/>
</dbReference>
<dbReference type="InterPro" id="IPR040079">
    <property type="entry name" value="Glutathione_S-Trfase"/>
</dbReference>
<dbReference type="GO" id="GO:0006559">
    <property type="term" value="P:L-phenylalanine catabolic process"/>
    <property type="evidence" value="ECO:0007669"/>
    <property type="project" value="TreeGrafter"/>
</dbReference>
<evidence type="ECO:0000313" key="9">
    <source>
        <dbReference type="Proteomes" id="UP000525078"/>
    </source>
</evidence>
<dbReference type="InterPro" id="IPR010987">
    <property type="entry name" value="Glutathione-S-Trfase_C-like"/>
</dbReference>
<evidence type="ECO:0000256" key="2">
    <source>
        <dbReference type="ARBA" id="ARBA00012452"/>
    </source>
</evidence>
<evidence type="ECO:0000256" key="4">
    <source>
        <dbReference type="ARBA" id="ARBA00047960"/>
    </source>
</evidence>
<evidence type="ECO:0000313" key="7">
    <source>
        <dbReference type="EMBL" id="KAF4377094.1"/>
    </source>
</evidence>
<feature type="domain" description="GST N-terminal" evidence="5">
    <location>
        <begin position="274"/>
        <end position="355"/>
    </location>
</feature>
<dbReference type="EMBL" id="JAATIQ010000003">
    <property type="protein sequence ID" value="KAF4403654.1"/>
    <property type="molecule type" value="Genomic_DNA"/>
</dbReference>
<dbReference type="SFLD" id="SFLDS00019">
    <property type="entry name" value="Glutathione_Transferase_(cytos"/>
    <property type="match status" value="1"/>
</dbReference>
<dbReference type="PROSITE" id="PS50404">
    <property type="entry name" value="GST_NTER"/>
    <property type="match status" value="1"/>
</dbReference>
<dbReference type="AlphaFoldDB" id="A0A7J6I7S2"/>
<dbReference type="EC" id="2.5.1.18" evidence="2"/>
<evidence type="ECO:0000256" key="1">
    <source>
        <dbReference type="ARBA" id="ARBA00010007"/>
    </source>
</evidence>
<dbReference type="CDD" id="cd03042">
    <property type="entry name" value="GST_N_Zeta"/>
    <property type="match status" value="1"/>
</dbReference>
<evidence type="ECO:0000256" key="3">
    <source>
        <dbReference type="ARBA" id="ARBA00022679"/>
    </source>
</evidence>
<gene>
    <name evidence="7" type="ORF">F8388_017498</name>
    <name evidence="8" type="ORF">G4B88_002507</name>
</gene>
<dbReference type="GO" id="GO:0009407">
    <property type="term" value="P:toxin catabolic process"/>
    <property type="evidence" value="ECO:0007669"/>
    <property type="project" value="UniProtKB-ARBA"/>
</dbReference>
<dbReference type="GO" id="GO:0004523">
    <property type="term" value="F:RNA-DNA hybrid ribonuclease activity"/>
    <property type="evidence" value="ECO:0007669"/>
    <property type="project" value="InterPro"/>
</dbReference>
<accession>A0A7J6I7S2</accession>
<keyword evidence="10" id="KW-1185">Reference proteome</keyword>
<dbReference type="Gene3D" id="3.30.420.10">
    <property type="entry name" value="Ribonuclease H-like superfamily/Ribonuclease H"/>
    <property type="match status" value="1"/>
</dbReference>
<dbReference type="GO" id="GO:0005737">
    <property type="term" value="C:cytoplasm"/>
    <property type="evidence" value="ECO:0007669"/>
    <property type="project" value="InterPro"/>
</dbReference>
<feature type="domain" description="GST C-terminal" evidence="6">
    <location>
        <begin position="360"/>
        <end position="485"/>
    </location>
</feature>
<dbReference type="GO" id="GO:0004364">
    <property type="term" value="F:glutathione transferase activity"/>
    <property type="evidence" value="ECO:0007669"/>
    <property type="project" value="UniProtKB-EC"/>
</dbReference>
<dbReference type="Proteomes" id="UP000525078">
    <property type="component" value="Unassembled WGS sequence"/>
</dbReference>
<dbReference type="InterPro" id="IPR004045">
    <property type="entry name" value="Glutathione_S-Trfase_N"/>
</dbReference>
<dbReference type="InterPro" id="IPR034333">
    <property type="entry name" value="GST_Zeta_N"/>
</dbReference>
<dbReference type="CDD" id="cd03191">
    <property type="entry name" value="GST_C_Zeta"/>
    <property type="match status" value="1"/>
</dbReference>
<dbReference type="InterPro" id="IPR005955">
    <property type="entry name" value="GST_Zeta"/>
</dbReference>
<proteinExistence type="inferred from homology"/>
<dbReference type="GO" id="GO:0006749">
    <property type="term" value="P:glutathione metabolic process"/>
    <property type="evidence" value="ECO:0007669"/>
    <property type="project" value="TreeGrafter"/>
</dbReference>
<dbReference type="GO" id="GO:0003676">
    <property type="term" value="F:nucleic acid binding"/>
    <property type="evidence" value="ECO:0007669"/>
    <property type="project" value="InterPro"/>
</dbReference>
<evidence type="ECO:0000259" key="6">
    <source>
        <dbReference type="PROSITE" id="PS50405"/>
    </source>
</evidence>
<protein>
    <recommendedName>
        <fullName evidence="2">glutathione transferase</fullName>
        <ecNumber evidence="2">2.5.1.18</ecNumber>
    </recommendedName>
</protein>
<dbReference type="InterPro" id="IPR002156">
    <property type="entry name" value="RNaseH_domain"/>
</dbReference>
<dbReference type="InterPro" id="IPR034330">
    <property type="entry name" value="GST_Zeta_C"/>
</dbReference>
<reference evidence="9 10" key="1">
    <citation type="journal article" date="2020" name="bioRxiv">
        <title>Sequence and annotation of 42 cannabis genomes reveals extensive copy number variation in cannabinoid synthesis and pathogen resistance genes.</title>
        <authorList>
            <person name="Mckernan K.J."/>
            <person name="Helbert Y."/>
            <person name="Kane L.T."/>
            <person name="Ebling H."/>
            <person name="Zhang L."/>
            <person name="Liu B."/>
            <person name="Eaton Z."/>
            <person name="Mclaughlin S."/>
            <person name="Kingan S."/>
            <person name="Baybayan P."/>
            <person name="Concepcion G."/>
            <person name="Jordan M."/>
            <person name="Riva A."/>
            <person name="Barbazuk W."/>
            <person name="Harkins T."/>
        </authorList>
    </citation>
    <scope>NUCLEOTIDE SEQUENCE [LARGE SCALE GENOMIC DNA]</scope>
    <source>
        <strain evidence="9 10">cv. Jamaican Lion 4</strain>
        <strain evidence="8">Father</strain>
        <strain evidence="7">Mother</strain>
        <tissue evidence="8">Leaf</tissue>
    </source>
</reference>
<dbReference type="Pfam" id="PF13456">
    <property type="entry name" value="RVT_3"/>
    <property type="match status" value="1"/>
</dbReference>
<comment type="similarity">
    <text evidence="1">Belongs to the GST superfamily. Zeta family.</text>
</comment>
<evidence type="ECO:0000313" key="10">
    <source>
        <dbReference type="Proteomes" id="UP000583929"/>
    </source>
</evidence>
<dbReference type="GO" id="GO:0016034">
    <property type="term" value="F:maleylacetoacetate isomerase activity"/>
    <property type="evidence" value="ECO:0007669"/>
    <property type="project" value="TreeGrafter"/>
</dbReference>